<dbReference type="Proteomes" id="UP000184476">
    <property type="component" value="Unassembled WGS sequence"/>
</dbReference>
<dbReference type="InterPro" id="IPR000086">
    <property type="entry name" value="NUDIX_hydrolase_dom"/>
</dbReference>
<dbReference type="Pfam" id="PF00293">
    <property type="entry name" value="NUDIX"/>
    <property type="match status" value="1"/>
</dbReference>
<keyword evidence="2 3" id="KW-0378">Hydrolase</keyword>
<keyword evidence="6" id="KW-1185">Reference proteome</keyword>
<dbReference type="SUPFAM" id="SSF55811">
    <property type="entry name" value="Nudix"/>
    <property type="match status" value="1"/>
</dbReference>
<dbReference type="STRING" id="112248.SAMN05444392_10759"/>
<dbReference type="PROSITE" id="PS00893">
    <property type="entry name" value="NUDIX_BOX"/>
    <property type="match status" value="1"/>
</dbReference>
<protein>
    <submittedName>
        <fullName evidence="5">NUDIX domain-containing protein</fullName>
    </submittedName>
</protein>
<proteinExistence type="inferred from homology"/>
<evidence type="ECO:0000256" key="2">
    <source>
        <dbReference type="ARBA" id="ARBA00022801"/>
    </source>
</evidence>
<dbReference type="InterPro" id="IPR015797">
    <property type="entry name" value="NUDIX_hydrolase-like_dom_sf"/>
</dbReference>
<dbReference type="AlphaFoldDB" id="A0A1M4YNY4"/>
<dbReference type="PANTHER" id="PTHR43046:SF16">
    <property type="entry name" value="ADP-RIBOSE PYROPHOSPHATASE YJHB-RELATED"/>
    <property type="match status" value="1"/>
</dbReference>
<dbReference type="EMBL" id="FQVL01000007">
    <property type="protein sequence ID" value="SHF07347.1"/>
    <property type="molecule type" value="Genomic_DNA"/>
</dbReference>
<organism evidence="5 6">
    <name type="scientific">Seinonella peptonophila</name>
    <dbReference type="NCBI Taxonomy" id="112248"/>
    <lineage>
        <taxon>Bacteria</taxon>
        <taxon>Bacillati</taxon>
        <taxon>Bacillota</taxon>
        <taxon>Bacilli</taxon>
        <taxon>Bacillales</taxon>
        <taxon>Thermoactinomycetaceae</taxon>
        <taxon>Seinonella</taxon>
    </lineage>
</organism>
<dbReference type="PROSITE" id="PS51462">
    <property type="entry name" value="NUDIX"/>
    <property type="match status" value="1"/>
</dbReference>
<evidence type="ECO:0000256" key="3">
    <source>
        <dbReference type="RuleBase" id="RU003476"/>
    </source>
</evidence>
<dbReference type="Gene3D" id="3.90.79.10">
    <property type="entry name" value="Nucleoside Triphosphate Pyrophosphohydrolase"/>
    <property type="match status" value="1"/>
</dbReference>
<evidence type="ECO:0000259" key="4">
    <source>
        <dbReference type="PROSITE" id="PS51462"/>
    </source>
</evidence>
<dbReference type="PRINTS" id="PR00502">
    <property type="entry name" value="NUDIXFAMILY"/>
</dbReference>
<reference evidence="5 6" key="1">
    <citation type="submission" date="2016-11" db="EMBL/GenBank/DDBJ databases">
        <authorList>
            <person name="Jaros S."/>
            <person name="Januszkiewicz K."/>
            <person name="Wedrychowicz H."/>
        </authorList>
    </citation>
    <scope>NUCLEOTIDE SEQUENCE [LARGE SCALE GENOMIC DNA]</scope>
    <source>
        <strain evidence="5 6">DSM 44666</strain>
    </source>
</reference>
<name>A0A1M4YNY4_9BACL</name>
<dbReference type="GO" id="GO:0016787">
    <property type="term" value="F:hydrolase activity"/>
    <property type="evidence" value="ECO:0007669"/>
    <property type="project" value="UniProtKB-KW"/>
</dbReference>
<evidence type="ECO:0000313" key="5">
    <source>
        <dbReference type="EMBL" id="SHF07347.1"/>
    </source>
</evidence>
<sequence length="123" mass="14316">MLHKRLDNQLWSLLGGAMELGESIEETIIREVKEESGLDVQMTRCIGIYTDPNHIIAYTDGEVRQQFSICFACMIIRGELTVSSESIQLRFFTQEELDEIDMHPAQRKRIKDYFAQAEKTFIR</sequence>
<evidence type="ECO:0000256" key="1">
    <source>
        <dbReference type="ARBA" id="ARBA00001946"/>
    </source>
</evidence>
<dbReference type="PANTHER" id="PTHR43046">
    <property type="entry name" value="GDP-MANNOSE MANNOSYL HYDROLASE"/>
    <property type="match status" value="1"/>
</dbReference>
<accession>A0A1M4YNY4</accession>
<evidence type="ECO:0000313" key="6">
    <source>
        <dbReference type="Proteomes" id="UP000184476"/>
    </source>
</evidence>
<comment type="similarity">
    <text evidence="3">Belongs to the Nudix hydrolase family.</text>
</comment>
<dbReference type="InterPro" id="IPR020476">
    <property type="entry name" value="Nudix_hydrolase"/>
</dbReference>
<feature type="domain" description="Nudix hydrolase" evidence="4">
    <location>
        <begin position="1"/>
        <end position="118"/>
    </location>
</feature>
<comment type="cofactor">
    <cofactor evidence="1">
        <name>Mg(2+)</name>
        <dbReference type="ChEBI" id="CHEBI:18420"/>
    </cofactor>
</comment>
<dbReference type="InterPro" id="IPR020084">
    <property type="entry name" value="NUDIX_hydrolase_CS"/>
</dbReference>
<gene>
    <name evidence="5" type="ORF">SAMN05444392_10759</name>
</gene>